<dbReference type="InterPro" id="IPR015943">
    <property type="entry name" value="WD40/YVTN_repeat-like_dom_sf"/>
</dbReference>
<evidence type="ECO:0000256" key="2">
    <source>
        <dbReference type="ARBA" id="ARBA00007904"/>
    </source>
</evidence>
<comment type="similarity">
    <text evidence="2">Belongs to the EMC1 family.</text>
</comment>
<dbReference type="InterPro" id="IPR011678">
    <property type="entry name" value="EMC1_C"/>
</dbReference>
<sequence>MEGSTYQTLSRLLLAVLVAISTVRLSQFGAYALYEDQAGKLDWRQRFIGKPVFVYADHSSVGSNQRIVVATEKNVLASLNTRNGALTWRQVLEHDGSMHAVSSSGDLITVSGNAPYVRAWDVHTGVLQWEKTLPHSSAPLVRYDVNSLASELTAVEVHPGSHVVATIYNLQNGEMKTSPVVSAPWITDRTDCRLVEHKYLACLDAKASTIRVMALGESAAFRDVPLSSLGLQLDDPTAVPVLQPIQGPTRAHEDSYLALRMPDRGFALLRITKTGVRLAKMFPNATHLVSMGDGWQITRKPQENTPSSTGDETPYIGVVEQLENGISKVLIYELGGNWQQKEDSEGQFAIPPTMANADSIHLLPFLLKDLKQAYKILVVTEDDAILLFHQQGRLLWTREEALASVLGAQFIDLPLSETDAKIEQEFGDGNANVLAMFLTRITMQLCQLQSLLLGLFASLSGTIGQPEAGVASRDLTRDKFGFNKVILLSTAAQKLFALNNRNGQIVWSQHFPQLHPLNSAGTKKLPIFVQRTTAHYPHPPRCTVLGKHSSGNGYLVSVNPITGVILDTQELPYHILQASSLPFLDDEYTRGLLFLDSKLGVHTYPTSAAKLVYEHRDTQYLFTADPATGDLVGYSLRPSTPTKLAVETVWTASLQSEGQKITHVVMRNPLEHVHSQGRVMGDRSVLYKYLNPNLVAVVTEGTDNIHKVTSVTVHLIDVITGAFIYSGSHKRARGPVHVVHSENWIVYCYHNEKSRRAEISVIELYEGAVQSNTSAFSSFNSPPGAIVEHQSYVFPSSIDAMVDTVTEKGITSKHVLLALPTGAILELPKALLDPRRPITPTALHREEGLVPYTPELPISAEHIVNYNQSVARVAGFATAASGLESTCLVVTYGLDIFYTRVAPSKTFDILKDDFDHVLISVVLTILILVSYVSKRFSARKALRAAWK</sequence>
<feature type="domain" description="EMC1 first beta-propeller" evidence="13">
    <location>
        <begin position="32"/>
        <end position="138"/>
    </location>
</feature>
<evidence type="ECO:0000256" key="1">
    <source>
        <dbReference type="ARBA" id="ARBA00004115"/>
    </source>
</evidence>
<feature type="domain" description="EMC1 first beta-propeller" evidence="13">
    <location>
        <begin position="149"/>
        <end position="400"/>
    </location>
</feature>
<keyword evidence="10" id="KW-0325">Glycoprotein</keyword>
<evidence type="ECO:0000256" key="5">
    <source>
        <dbReference type="ARBA" id="ARBA00022692"/>
    </source>
</evidence>
<evidence type="ECO:0000256" key="3">
    <source>
        <dbReference type="ARBA" id="ARBA00011276"/>
    </source>
</evidence>
<feature type="domain" description="ER membrane protein complex subunit 1 C-terminal" evidence="12">
    <location>
        <begin position="741"/>
        <end position="946"/>
    </location>
</feature>
<keyword evidence="7" id="KW-0256">Endoplasmic reticulum</keyword>
<evidence type="ECO:0000256" key="6">
    <source>
        <dbReference type="ARBA" id="ARBA00022729"/>
    </source>
</evidence>
<name>A0A131YKV7_RHIAP</name>
<keyword evidence="8 11" id="KW-1133">Transmembrane helix</keyword>
<organism evidence="14">
    <name type="scientific">Rhipicephalus appendiculatus</name>
    <name type="common">Brown ear tick</name>
    <dbReference type="NCBI Taxonomy" id="34631"/>
    <lineage>
        <taxon>Eukaryota</taxon>
        <taxon>Metazoa</taxon>
        <taxon>Ecdysozoa</taxon>
        <taxon>Arthropoda</taxon>
        <taxon>Chelicerata</taxon>
        <taxon>Arachnida</taxon>
        <taxon>Acari</taxon>
        <taxon>Parasitiformes</taxon>
        <taxon>Ixodida</taxon>
        <taxon>Ixodoidea</taxon>
        <taxon>Ixodidae</taxon>
        <taxon>Rhipicephalinae</taxon>
        <taxon>Rhipicephalus</taxon>
        <taxon>Rhipicephalus</taxon>
    </lineage>
</organism>
<dbReference type="AlphaFoldDB" id="A0A131YKV7"/>
<accession>A0A131YKV7</accession>
<dbReference type="PANTHER" id="PTHR21573:SF0">
    <property type="entry name" value="ER MEMBRANE PROTEIN COMPLEX SUBUNIT 1"/>
    <property type="match status" value="1"/>
</dbReference>
<dbReference type="Pfam" id="PF25293">
    <property type="entry name" value="Beta-prop_EMC1_N"/>
    <property type="match status" value="2"/>
</dbReference>
<dbReference type="InterPro" id="IPR011047">
    <property type="entry name" value="Quinoprotein_ADH-like_sf"/>
</dbReference>
<evidence type="ECO:0000256" key="7">
    <source>
        <dbReference type="ARBA" id="ARBA00022824"/>
    </source>
</evidence>
<reference evidence="14" key="1">
    <citation type="journal article" date="2016" name="Ticks Tick Borne Dis.">
        <title>De novo assembly and annotation of the salivary gland transcriptome of Rhipicephalus appendiculatus male and female ticks during blood feeding.</title>
        <authorList>
            <person name="de Castro M.H."/>
            <person name="de Klerk D."/>
            <person name="Pienaar R."/>
            <person name="Latif A.A."/>
            <person name="Rees D.J."/>
            <person name="Mans B.J."/>
        </authorList>
    </citation>
    <scope>NUCLEOTIDE SEQUENCE</scope>
    <source>
        <tissue evidence="14">Salivary glands</tissue>
    </source>
</reference>
<keyword evidence="5 11" id="KW-0812">Transmembrane</keyword>
<dbReference type="GO" id="GO:0034975">
    <property type="term" value="P:protein folding in endoplasmic reticulum"/>
    <property type="evidence" value="ECO:0007669"/>
    <property type="project" value="TreeGrafter"/>
</dbReference>
<evidence type="ECO:0000256" key="9">
    <source>
        <dbReference type="ARBA" id="ARBA00023136"/>
    </source>
</evidence>
<evidence type="ECO:0000259" key="12">
    <source>
        <dbReference type="Pfam" id="PF07774"/>
    </source>
</evidence>
<dbReference type="GO" id="GO:0072546">
    <property type="term" value="C:EMC complex"/>
    <property type="evidence" value="ECO:0007669"/>
    <property type="project" value="InterPro"/>
</dbReference>
<comment type="subcellular location">
    <subcellularLocation>
        <location evidence="1">Endoplasmic reticulum membrane</location>
        <topology evidence="1">Single-pass type I membrane protein</topology>
    </subcellularLocation>
</comment>
<keyword evidence="9 11" id="KW-0472">Membrane</keyword>
<keyword evidence="6" id="KW-0732">Signal</keyword>
<proteinExistence type="inferred from homology"/>
<dbReference type="EMBL" id="GEDV01009415">
    <property type="protein sequence ID" value="JAP79142.1"/>
    <property type="molecule type" value="Transcribed_RNA"/>
</dbReference>
<evidence type="ECO:0000256" key="10">
    <source>
        <dbReference type="ARBA" id="ARBA00023180"/>
    </source>
</evidence>
<evidence type="ECO:0000256" key="8">
    <source>
        <dbReference type="ARBA" id="ARBA00022989"/>
    </source>
</evidence>
<dbReference type="Pfam" id="PF07774">
    <property type="entry name" value="EMC1_C"/>
    <property type="match status" value="1"/>
</dbReference>
<evidence type="ECO:0000313" key="14">
    <source>
        <dbReference type="EMBL" id="JAP79142.1"/>
    </source>
</evidence>
<protein>
    <recommendedName>
        <fullName evidence="4">ER membrane protein complex subunit 1</fullName>
    </recommendedName>
</protein>
<dbReference type="SUPFAM" id="SSF50998">
    <property type="entry name" value="Quinoprotein alcohol dehydrogenase-like"/>
    <property type="match status" value="1"/>
</dbReference>
<dbReference type="InterPro" id="IPR058545">
    <property type="entry name" value="Beta-prop_EMC1_1st"/>
</dbReference>
<dbReference type="InterPro" id="IPR026895">
    <property type="entry name" value="EMC1"/>
</dbReference>
<evidence type="ECO:0000256" key="11">
    <source>
        <dbReference type="SAM" id="Phobius"/>
    </source>
</evidence>
<evidence type="ECO:0000259" key="13">
    <source>
        <dbReference type="Pfam" id="PF25293"/>
    </source>
</evidence>
<evidence type="ECO:0000256" key="4">
    <source>
        <dbReference type="ARBA" id="ARBA00020824"/>
    </source>
</evidence>
<dbReference type="PANTHER" id="PTHR21573">
    <property type="entry name" value="ER MEMBRANE PROTEIN COMPLEX SUBUNIT 1"/>
    <property type="match status" value="1"/>
</dbReference>
<comment type="subunit">
    <text evidence="3">Component of the ER membrane protein complex (EMC).</text>
</comment>
<feature type="transmembrane region" description="Helical" evidence="11">
    <location>
        <begin position="914"/>
        <end position="933"/>
    </location>
</feature>
<dbReference type="Gene3D" id="2.130.10.10">
    <property type="entry name" value="YVTN repeat-like/Quinoprotein amine dehydrogenase"/>
    <property type="match status" value="1"/>
</dbReference>